<evidence type="ECO:0000313" key="2">
    <source>
        <dbReference type="Proteomes" id="UP000263268"/>
    </source>
</evidence>
<comment type="caution">
    <text evidence="1">The sequence shown here is derived from an EMBL/GenBank/DDBJ whole genome shotgun (WGS) entry which is preliminary data.</text>
</comment>
<dbReference type="EMBL" id="DPRK01000095">
    <property type="protein sequence ID" value="HCY81103.1"/>
    <property type="molecule type" value="Genomic_DNA"/>
</dbReference>
<dbReference type="SUPFAM" id="SSF53756">
    <property type="entry name" value="UDP-Glycosyltransferase/glycogen phosphorylase"/>
    <property type="match status" value="1"/>
</dbReference>
<dbReference type="GO" id="GO:0016740">
    <property type="term" value="F:transferase activity"/>
    <property type="evidence" value="ECO:0007669"/>
    <property type="project" value="UniProtKB-KW"/>
</dbReference>
<proteinExistence type="predicted"/>
<dbReference type="Gene3D" id="3.40.50.2000">
    <property type="entry name" value="Glycogen Phosphorylase B"/>
    <property type="match status" value="2"/>
</dbReference>
<accession>A0A3D6BPJ2</accession>
<dbReference type="AlphaFoldDB" id="A0A3D6BPJ2"/>
<protein>
    <submittedName>
        <fullName evidence="1">Glycosyltransferase family 1 protein</fullName>
    </submittedName>
</protein>
<feature type="non-terminal residue" evidence="1">
    <location>
        <position position="1"/>
    </location>
</feature>
<dbReference type="Proteomes" id="UP000263268">
    <property type="component" value="Unassembled WGS sequence"/>
</dbReference>
<sequence length="54" mass="6071">KNSQALAEAMINIATNKELADKLVENALKHVKEFSLENVSKQYITIFNTAINHN</sequence>
<reference evidence="1 2" key="1">
    <citation type="journal article" date="2018" name="Nat. Biotechnol.">
        <title>A standardized bacterial taxonomy based on genome phylogeny substantially revises the tree of life.</title>
        <authorList>
            <person name="Parks D.H."/>
            <person name="Chuvochina M."/>
            <person name="Waite D.W."/>
            <person name="Rinke C."/>
            <person name="Skarshewski A."/>
            <person name="Chaumeil P.A."/>
            <person name="Hugenholtz P."/>
        </authorList>
    </citation>
    <scope>NUCLEOTIDE SEQUENCE [LARGE SCALE GENOMIC DNA]</scope>
    <source>
        <strain evidence="1">UBA10227</strain>
    </source>
</reference>
<keyword evidence="1" id="KW-0808">Transferase</keyword>
<evidence type="ECO:0000313" key="1">
    <source>
        <dbReference type="EMBL" id="HCY81103.1"/>
    </source>
</evidence>
<organism evidence="1 2">
    <name type="scientific">Xanthomarina gelatinilytica</name>
    <dbReference type="NCBI Taxonomy" id="1137281"/>
    <lineage>
        <taxon>Bacteria</taxon>
        <taxon>Pseudomonadati</taxon>
        <taxon>Bacteroidota</taxon>
        <taxon>Flavobacteriia</taxon>
        <taxon>Flavobacteriales</taxon>
        <taxon>Flavobacteriaceae</taxon>
        <taxon>Xanthomarina</taxon>
    </lineage>
</organism>
<name>A0A3D6BPJ2_9FLAO</name>
<gene>
    <name evidence="1" type="ORF">DHV22_05570</name>
</gene>